<keyword evidence="8 10" id="KW-1133">Transmembrane helix</keyword>
<name>A0A4R2TSI8_9FIRM</name>
<comment type="caution">
    <text evidence="11">The sequence shown here is derived from an EMBL/GenBank/DDBJ whole genome shotgun (WGS) entry which is preliminary data.</text>
</comment>
<comment type="similarity">
    <text evidence="3 10">Belongs to the FliL family.</text>
</comment>
<protein>
    <recommendedName>
        <fullName evidence="10">Flagellar protein FliL</fullName>
    </recommendedName>
</protein>
<organism evidence="11 12">
    <name type="scientific">Serpentinicella alkaliphila</name>
    <dbReference type="NCBI Taxonomy" id="1734049"/>
    <lineage>
        <taxon>Bacteria</taxon>
        <taxon>Bacillati</taxon>
        <taxon>Bacillota</taxon>
        <taxon>Clostridia</taxon>
        <taxon>Peptostreptococcales</taxon>
        <taxon>Natronincolaceae</taxon>
        <taxon>Serpentinicella</taxon>
    </lineage>
</organism>
<comment type="function">
    <text evidence="1 10">Controls the rotational direction of flagella during chemotaxis.</text>
</comment>
<evidence type="ECO:0000256" key="4">
    <source>
        <dbReference type="ARBA" id="ARBA00022475"/>
    </source>
</evidence>
<dbReference type="GO" id="GO:0006935">
    <property type="term" value="P:chemotaxis"/>
    <property type="evidence" value="ECO:0007669"/>
    <property type="project" value="UniProtKB-KW"/>
</dbReference>
<keyword evidence="4 10" id="KW-1003">Cell membrane</keyword>
<keyword evidence="11" id="KW-0282">Flagellum</keyword>
<evidence type="ECO:0000256" key="6">
    <source>
        <dbReference type="ARBA" id="ARBA00022692"/>
    </source>
</evidence>
<evidence type="ECO:0000256" key="3">
    <source>
        <dbReference type="ARBA" id="ARBA00008281"/>
    </source>
</evidence>
<dbReference type="EMBL" id="SLYC01000004">
    <property type="protein sequence ID" value="TCQ05867.1"/>
    <property type="molecule type" value="Genomic_DNA"/>
</dbReference>
<reference evidence="11 12" key="1">
    <citation type="submission" date="2019-03" db="EMBL/GenBank/DDBJ databases">
        <title>Genomic Encyclopedia of Type Strains, Phase IV (KMG-IV): sequencing the most valuable type-strain genomes for metagenomic binning, comparative biology and taxonomic classification.</title>
        <authorList>
            <person name="Goeker M."/>
        </authorList>
    </citation>
    <scope>NUCLEOTIDE SEQUENCE [LARGE SCALE GENOMIC DNA]</scope>
    <source>
        <strain evidence="11 12">DSM 100013</strain>
    </source>
</reference>
<dbReference type="Proteomes" id="UP000295504">
    <property type="component" value="Unassembled WGS sequence"/>
</dbReference>
<gene>
    <name evidence="11" type="ORF">EDD79_100448</name>
</gene>
<dbReference type="RefSeq" id="WP_132847604.1">
    <property type="nucleotide sequence ID" value="NZ_CP058648.1"/>
</dbReference>
<keyword evidence="11" id="KW-0966">Cell projection</keyword>
<proteinExistence type="inferred from homology"/>
<dbReference type="PANTHER" id="PTHR35091">
    <property type="entry name" value="FLAGELLAR PROTEIN FLIL"/>
    <property type="match status" value="1"/>
</dbReference>
<dbReference type="GO" id="GO:0071978">
    <property type="term" value="P:bacterial-type flagellum-dependent swarming motility"/>
    <property type="evidence" value="ECO:0007669"/>
    <property type="project" value="TreeGrafter"/>
</dbReference>
<evidence type="ECO:0000256" key="8">
    <source>
        <dbReference type="ARBA" id="ARBA00022989"/>
    </source>
</evidence>
<evidence type="ECO:0000256" key="7">
    <source>
        <dbReference type="ARBA" id="ARBA00022779"/>
    </source>
</evidence>
<dbReference type="GO" id="GO:0009425">
    <property type="term" value="C:bacterial-type flagellum basal body"/>
    <property type="evidence" value="ECO:0007669"/>
    <property type="project" value="InterPro"/>
</dbReference>
<dbReference type="AlphaFoldDB" id="A0A4R2TSI8"/>
<evidence type="ECO:0000256" key="1">
    <source>
        <dbReference type="ARBA" id="ARBA00002254"/>
    </source>
</evidence>
<evidence type="ECO:0000256" key="10">
    <source>
        <dbReference type="RuleBase" id="RU364125"/>
    </source>
</evidence>
<dbReference type="GO" id="GO:0005886">
    <property type="term" value="C:plasma membrane"/>
    <property type="evidence" value="ECO:0007669"/>
    <property type="project" value="UniProtKB-SubCell"/>
</dbReference>
<evidence type="ECO:0000313" key="11">
    <source>
        <dbReference type="EMBL" id="TCQ05867.1"/>
    </source>
</evidence>
<keyword evidence="12" id="KW-1185">Reference proteome</keyword>
<evidence type="ECO:0000256" key="9">
    <source>
        <dbReference type="ARBA" id="ARBA00023136"/>
    </source>
</evidence>
<sequence length="138" mass="15947">MNTKKIILYLSVGVLISAVFFGSIFYFLFMRNSETAVKPVKTYEYSIGDFTTNLGNARSYFKGKIVVEVTDKKLVEKFPENDARIRDRVIKTLIDKKPEDIMNPTGQQNLRKELINEIATLMETDKISNLFFTDYIVQ</sequence>
<keyword evidence="11" id="KW-0969">Cilium</keyword>
<keyword evidence="6 10" id="KW-0812">Transmembrane</keyword>
<keyword evidence="9 10" id="KW-0472">Membrane</keyword>
<evidence type="ECO:0000256" key="5">
    <source>
        <dbReference type="ARBA" id="ARBA00022500"/>
    </source>
</evidence>
<keyword evidence="5 10" id="KW-0145">Chemotaxis</keyword>
<dbReference type="InterPro" id="IPR005503">
    <property type="entry name" value="FliL"/>
</dbReference>
<evidence type="ECO:0000313" key="12">
    <source>
        <dbReference type="Proteomes" id="UP000295504"/>
    </source>
</evidence>
<evidence type="ECO:0000256" key="2">
    <source>
        <dbReference type="ARBA" id="ARBA00004162"/>
    </source>
</evidence>
<dbReference type="OrthoDB" id="166089at2"/>
<keyword evidence="7 10" id="KW-0283">Flagellar rotation</keyword>
<comment type="subcellular location">
    <subcellularLocation>
        <location evidence="2">Cell membrane</location>
        <topology evidence="2">Single-pass membrane protein</topology>
    </subcellularLocation>
</comment>
<dbReference type="Pfam" id="PF03748">
    <property type="entry name" value="FliL"/>
    <property type="match status" value="1"/>
</dbReference>
<feature type="transmembrane region" description="Helical" evidence="10">
    <location>
        <begin position="6"/>
        <end position="29"/>
    </location>
</feature>
<dbReference type="PANTHER" id="PTHR35091:SF2">
    <property type="entry name" value="FLAGELLAR PROTEIN FLIL"/>
    <property type="match status" value="1"/>
</dbReference>
<accession>A0A4R2TSI8</accession>